<dbReference type="InterPro" id="IPR052920">
    <property type="entry name" value="DNA-binding_regulatory"/>
</dbReference>
<dbReference type="EMBL" id="CAJJDN010000177">
    <property type="protein sequence ID" value="CAD8127494.1"/>
    <property type="molecule type" value="Genomic_DNA"/>
</dbReference>
<dbReference type="InterPro" id="IPR022742">
    <property type="entry name" value="Hydrolase_4"/>
</dbReference>
<keyword evidence="3" id="KW-1185">Reference proteome</keyword>
<dbReference type="PANTHER" id="PTHR43358">
    <property type="entry name" value="ALPHA/BETA-HYDROLASE"/>
    <property type="match status" value="1"/>
</dbReference>
<protein>
    <recommendedName>
        <fullName evidence="1">Serine aminopeptidase S33 domain-containing protein</fullName>
    </recommendedName>
</protein>
<accession>A0A8S1RKV0</accession>
<feature type="domain" description="Serine aminopeptidase S33" evidence="1">
    <location>
        <begin position="48"/>
        <end position="167"/>
    </location>
</feature>
<dbReference type="AlphaFoldDB" id="A0A8S1RKV0"/>
<dbReference type="Proteomes" id="UP000692954">
    <property type="component" value="Unassembled WGS sequence"/>
</dbReference>
<reference evidence="2" key="1">
    <citation type="submission" date="2021-01" db="EMBL/GenBank/DDBJ databases">
        <authorList>
            <consortium name="Genoscope - CEA"/>
            <person name="William W."/>
        </authorList>
    </citation>
    <scope>NUCLEOTIDE SEQUENCE</scope>
</reference>
<evidence type="ECO:0000313" key="2">
    <source>
        <dbReference type="EMBL" id="CAD8127494.1"/>
    </source>
</evidence>
<sequence>MFENYCRQIMQPNRVKFNQSDLECGFPRQDFKLQGIQCTLYKCKITTQSCVLYLHGYNGSRLEIVPYASIILQSGVDLCTFDFQAAGQSDGDFVTFGLNEQLNVILLVDYLSSKYQNIILWGRSMGATTALMYAIKYQNITCIILDSPFYTLDDVILNLIKQKLHTPNLINKGLLEILKRQIQQLYNFSISSVKLPQILNSNCPMLLLASKFDTLIPYHHFTNIFHSYQGQKHIINLYNNHNELRSKDILSTAIGFIQSNITNTIQNNPSNRFIQDFQKHSYIPTGIKIKSKIMRNQSAVNPQKNSAILQKNRALLQLSNID</sequence>
<dbReference type="PANTHER" id="PTHR43358:SF4">
    <property type="entry name" value="ALPHA_BETA HYDROLASE FOLD-1 DOMAIN-CONTAINING PROTEIN"/>
    <property type="match status" value="1"/>
</dbReference>
<evidence type="ECO:0000313" key="3">
    <source>
        <dbReference type="Proteomes" id="UP000692954"/>
    </source>
</evidence>
<dbReference type="Pfam" id="PF12146">
    <property type="entry name" value="Hydrolase_4"/>
    <property type="match status" value="1"/>
</dbReference>
<dbReference type="OrthoDB" id="10249433at2759"/>
<gene>
    <name evidence="2" type="ORF">PSON_ATCC_30995.1.T1770036</name>
</gene>
<name>A0A8S1RKV0_9CILI</name>
<evidence type="ECO:0000259" key="1">
    <source>
        <dbReference type="Pfam" id="PF12146"/>
    </source>
</evidence>
<proteinExistence type="predicted"/>
<organism evidence="2 3">
    <name type="scientific">Paramecium sonneborni</name>
    <dbReference type="NCBI Taxonomy" id="65129"/>
    <lineage>
        <taxon>Eukaryota</taxon>
        <taxon>Sar</taxon>
        <taxon>Alveolata</taxon>
        <taxon>Ciliophora</taxon>
        <taxon>Intramacronucleata</taxon>
        <taxon>Oligohymenophorea</taxon>
        <taxon>Peniculida</taxon>
        <taxon>Parameciidae</taxon>
        <taxon>Paramecium</taxon>
    </lineage>
</organism>
<comment type="caution">
    <text evidence="2">The sequence shown here is derived from an EMBL/GenBank/DDBJ whole genome shotgun (WGS) entry which is preliminary data.</text>
</comment>